<organism evidence="2">
    <name type="scientific">marine metagenome</name>
    <dbReference type="NCBI Taxonomy" id="408172"/>
    <lineage>
        <taxon>unclassified sequences</taxon>
        <taxon>metagenomes</taxon>
        <taxon>ecological metagenomes</taxon>
    </lineage>
</organism>
<evidence type="ECO:0000313" key="2">
    <source>
        <dbReference type="EMBL" id="SVB55434.1"/>
    </source>
</evidence>
<dbReference type="EMBL" id="UINC01046874">
    <property type="protein sequence ID" value="SVB55434.1"/>
    <property type="molecule type" value="Genomic_DNA"/>
</dbReference>
<evidence type="ECO:0000259" key="1">
    <source>
        <dbReference type="Pfam" id="PF03713"/>
    </source>
</evidence>
<dbReference type="PANTHER" id="PTHR36933">
    <property type="entry name" value="SLL0788 PROTEIN"/>
    <property type="match status" value="1"/>
</dbReference>
<dbReference type="Gene3D" id="1.20.1260.10">
    <property type="match status" value="1"/>
</dbReference>
<dbReference type="Pfam" id="PF03713">
    <property type="entry name" value="DUF305"/>
    <property type="match status" value="1"/>
</dbReference>
<accession>A0A382EZ98</accession>
<dbReference type="AlphaFoldDB" id="A0A382EZ98"/>
<protein>
    <recommendedName>
        <fullName evidence="1">DUF305 domain-containing protein</fullName>
    </recommendedName>
</protein>
<dbReference type="PROSITE" id="PS51257">
    <property type="entry name" value="PROKAR_LIPOPROTEIN"/>
    <property type="match status" value="1"/>
</dbReference>
<gene>
    <name evidence="2" type="ORF">METZ01_LOCUS208288</name>
</gene>
<dbReference type="PANTHER" id="PTHR36933:SF1">
    <property type="entry name" value="SLL0788 PROTEIN"/>
    <property type="match status" value="1"/>
</dbReference>
<reference evidence="2" key="1">
    <citation type="submission" date="2018-05" db="EMBL/GenBank/DDBJ databases">
        <authorList>
            <person name="Lanie J.A."/>
            <person name="Ng W.-L."/>
            <person name="Kazmierczak K.M."/>
            <person name="Andrzejewski T.M."/>
            <person name="Davidsen T.M."/>
            <person name="Wayne K.J."/>
            <person name="Tettelin H."/>
            <person name="Glass J.I."/>
            <person name="Rusch D."/>
            <person name="Podicherti R."/>
            <person name="Tsui H.-C.T."/>
            <person name="Winkler M.E."/>
        </authorList>
    </citation>
    <scope>NUCLEOTIDE SEQUENCE</scope>
</reference>
<proteinExistence type="predicted"/>
<sequence length="225" mass="25207">MKNFRIRFSLIFLIGGLLLQACTGTGTWGTVGQTPNPPDRLSTQELEALFRARTDSVRMRVHEADVQFMTGMISHHAQALVMSGFAPTNGSGRQVRTLAARIINAQKDEIAFMQQWLLDRRQPVPEVDETGQAVHAMHMPGMLSPEQLQNLENAKGLEFDRLFLTYMIQHHEGAVTMVYTLFATDGAALDDIAFKLASDIQVDQITEVARMRSMLEALPAPRRNR</sequence>
<dbReference type="InterPro" id="IPR005183">
    <property type="entry name" value="DUF305_CopM-like"/>
</dbReference>
<feature type="domain" description="DUF305" evidence="1">
    <location>
        <begin position="65"/>
        <end position="215"/>
    </location>
</feature>
<name>A0A382EZ98_9ZZZZ</name>
<dbReference type="InterPro" id="IPR012347">
    <property type="entry name" value="Ferritin-like"/>
</dbReference>